<organism evidence="2 3">
    <name type="scientific">Stenotrophomonas maltophilia (strain R551-3)</name>
    <dbReference type="NCBI Taxonomy" id="391008"/>
    <lineage>
        <taxon>Bacteria</taxon>
        <taxon>Pseudomonadati</taxon>
        <taxon>Pseudomonadota</taxon>
        <taxon>Gammaproteobacteria</taxon>
        <taxon>Lysobacterales</taxon>
        <taxon>Lysobacteraceae</taxon>
        <taxon>Stenotrophomonas</taxon>
        <taxon>Stenotrophomonas maltophilia group</taxon>
    </lineage>
</organism>
<protein>
    <submittedName>
        <fullName evidence="2">Uncharacterized protein</fullName>
    </submittedName>
</protein>
<keyword evidence="1" id="KW-1133">Transmembrane helix</keyword>
<dbReference type="Proteomes" id="UP000001867">
    <property type="component" value="Chromosome"/>
</dbReference>
<gene>
    <name evidence="2" type="ordered locus">Smal_0114</name>
</gene>
<feature type="transmembrane region" description="Helical" evidence="1">
    <location>
        <begin position="62"/>
        <end position="84"/>
    </location>
</feature>
<dbReference type="EMBL" id="CP001111">
    <property type="protein sequence ID" value="ACF49819.1"/>
    <property type="molecule type" value="Genomic_DNA"/>
</dbReference>
<keyword evidence="1" id="KW-0812">Transmembrane</keyword>
<dbReference type="HOGENOM" id="CLU_2144460_0_0_6"/>
<dbReference type="AlphaFoldDB" id="B4SRU9"/>
<name>B4SRU9_STRM5</name>
<evidence type="ECO:0000256" key="1">
    <source>
        <dbReference type="SAM" id="Phobius"/>
    </source>
</evidence>
<accession>B4SRU9</accession>
<proteinExistence type="predicted"/>
<evidence type="ECO:0000313" key="3">
    <source>
        <dbReference type="Proteomes" id="UP000001867"/>
    </source>
</evidence>
<dbReference type="KEGG" id="smt:Smal_0114"/>
<sequence>MMRTWGSRLLRVVAKAGDWLHLLLWAASITYLMLSFLSWTVFHDYTFMGLTANSFYVRYRDFIFWYSYAAVPVLTAVVIALIWIRRRVAPAEMLIAFVGWGLLLFHLSLVRS</sequence>
<reference evidence="2 3" key="1">
    <citation type="submission" date="2008-06" db="EMBL/GenBank/DDBJ databases">
        <title>Complete sequence of Stenotrophomonas maltophilia R551-3.</title>
        <authorList>
            <consortium name="US DOE Joint Genome Institute"/>
            <person name="Lucas S."/>
            <person name="Copeland A."/>
            <person name="Lapidus A."/>
            <person name="Glavina del Rio T."/>
            <person name="Dalin E."/>
            <person name="Tice H."/>
            <person name="Pitluck S."/>
            <person name="Chain P."/>
            <person name="Malfatti S."/>
            <person name="Shin M."/>
            <person name="Vergez L."/>
            <person name="Lang D."/>
            <person name="Schmutz J."/>
            <person name="Larimer F."/>
            <person name="Land M."/>
            <person name="Hauser L."/>
            <person name="Kyrpides N."/>
            <person name="Mikhailova N."/>
            <person name="Taghavi S."/>
            <person name="Monchy S."/>
            <person name="Newman L."/>
            <person name="Vangronsveld J."/>
            <person name="van der Lelie D."/>
            <person name="Richardson P."/>
        </authorList>
    </citation>
    <scope>NUCLEOTIDE SEQUENCE [LARGE SCALE GENOMIC DNA]</scope>
    <source>
        <strain evidence="2 3">R551-3</strain>
    </source>
</reference>
<dbReference type="STRING" id="391008.Smal_0114"/>
<feature type="transmembrane region" description="Helical" evidence="1">
    <location>
        <begin position="20"/>
        <end position="42"/>
    </location>
</feature>
<keyword evidence="1" id="KW-0472">Membrane</keyword>
<feature type="transmembrane region" description="Helical" evidence="1">
    <location>
        <begin position="91"/>
        <end position="109"/>
    </location>
</feature>
<evidence type="ECO:0000313" key="2">
    <source>
        <dbReference type="EMBL" id="ACF49819.1"/>
    </source>
</evidence>